<feature type="transmembrane region" description="Helical" evidence="2">
    <location>
        <begin position="508"/>
        <end position="526"/>
    </location>
</feature>
<keyword evidence="3" id="KW-0732">Signal</keyword>
<feature type="region of interest" description="Disordered" evidence="1">
    <location>
        <begin position="193"/>
        <end position="228"/>
    </location>
</feature>
<accession>A0A9N9Z715</accession>
<dbReference type="PANTHER" id="PTHR31685">
    <property type="entry name" value="INTEGRAL MEMBRANE PROTEIN (AFU_ORTHOLOGUE AFUA_6G12730)-RELATED"/>
    <property type="match status" value="1"/>
</dbReference>
<evidence type="ECO:0000256" key="2">
    <source>
        <dbReference type="SAM" id="Phobius"/>
    </source>
</evidence>
<dbReference type="OrthoDB" id="4005299at2759"/>
<comment type="caution">
    <text evidence="6">The sequence shown here is derived from an EMBL/GenBank/DDBJ whole genome shotgun (WGS) entry which is preliminary data.</text>
</comment>
<gene>
    <name evidence="6" type="ORF">CSOL1703_00002065</name>
</gene>
<feature type="chain" id="PRO_5040357302" description="Integral membrane protein" evidence="3">
    <location>
        <begin position="34"/>
        <end position="581"/>
    </location>
</feature>
<feature type="transmembrane region" description="Helical" evidence="2">
    <location>
        <begin position="546"/>
        <end position="566"/>
    </location>
</feature>
<feature type="transmembrane region" description="Helical" evidence="2">
    <location>
        <begin position="278"/>
        <end position="295"/>
    </location>
</feature>
<evidence type="ECO:0000259" key="5">
    <source>
        <dbReference type="Pfam" id="PF10355"/>
    </source>
</evidence>
<feature type="compositionally biased region" description="Polar residues" evidence="1">
    <location>
        <begin position="198"/>
        <end position="217"/>
    </location>
</feature>
<feature type="transmembrane region" description="Helical" evidence="2">
    <location>
        <begin position="359"/>
        <end position="377"/>
    </location>
</feature>
<reference evidence="6 7" key="2">
    <citation type="submission" date="2021-10" db="EMBL/GenBank/DDBJ databases">
        <authorList>
            <person name="Piombo E."/>
        </authorList>
    </citation>
    <scope>NUCLEOTIDE SEQUENCE [LARGE SCALE GENOMIC DNA]</scope>
</reference>
<dbReference type="AlphaFoldDB" id="A0A9N9Z715"/>
<evidence type="ECO:0000313" key="6">
    <source>
        <dbReference type="EMBL" id="CAH0050098.1"/>
    </source>
</evidence>
<evidence type="ECO:0000313" key="7">
    <source>
        <dbReference type="Proteomes" id="UP000775872"/>
    </source>
</evidence>
<feature type="compositionally biased region" description="Basic and acidic residues" evidence="1">
    <location>
        <begin position="219"/>
        <end position="228"/>
    </location>
</feature>
<keyword evidence="2" id="KW-1133">Transmembrane helix</keyword>
<evidence type="ECO:0000256" key="3">
    <source>
        <dbReference type="SAM" id="SignalP"/>
    </source>
</evidence>
<feature type="transmembrane region" description="Helical" evidence="2">
    <location>
        <begin position="74"/>
        <end position="98"/>
    </location>
</feature>
<keyword evidence="7" id="KW-1185">Reference proteome</keyword>
<keyword evidence="2" id="KW-0472">Membrane</keyword>
<dbReference type="EMBL" id="CABFOC020000035">
    <property type="protein sequence ID" value="CAH0050098.1"/>
    <property type="molecule type" value="Genomic_DNA"/>
</dbReference>
<dbReference type="CDD" id="cd08760">
    <property type="entry name" value="Cyt_b561_FRRS1_like"/>
    <property type="match status" value="1"/>
</dbReference>
<feature type="transmembrane region" description="Helical" evidence="2">
    <location>
        <begin position="389"/>
        <end position="410"/>
    </location>
</feature>
<dbReference type="PANTHER" id="PTHR31685:SF3">
    <property type="entry name" value="INTEGRAL MEMBRANE PROTEIN (AFU_ORTHOLOGUE AFUA_6G12730)"/>
    <property type="match status" value="1"/>
</dbReference>
<feature type="transmembrane region" description="Helical" evidence="2">
    <location>
        <begin position="315"/>
        <end position="338"/>
    </location>
</feature>
<feature type="domain" description="DUF2427" evidence="4">
    <location>
        <begin position="60"/>
        <end position="162"/>
    </location>
</feature>
<evidence type="ECO:0000259" key="4">
    <source>
        <dbReference type="Pfam" id="PF10348"/>
    </source>
</evidence>
<dbReference type="InterPro" id="IPR018825">
    <property type="entry name" value="DUF2427"/>
</dbReference>
<dbReference type="Proteomes" id="UP000775872">
    <property type="component" value="Unassembled WGS sequence"/>
</dbReference>
<feature type="transmembrane region" description="Helical" evidence="2">
    <location>
        <begin position="141"/>
        <end position="160"/>
    </location>
</feature>
<name>A0A9N9Z715_9HYPO</name>
<protein>
    <recommendedName>
        <fullName evidence="8">Integral membrane protein</fullName>
    </recommendedName>
</protein>
<reference evidence="7" key="1">
    <citation type="submission" date="2019-06" db="EMBL/GenBank/DDBJ databases">
        <authorList>
            <person name="Broberg M."/>
        </authorList>
    </citation>
    <scope>NUCLEOTIDE SEQUENCE [LARGE SCALE GENOMIC DNA]</scope>
</reference>
<evidence type="ECO:0008006" key="8">
    <source>
        <dbReference type="Google" id="ProtNLM"/>
    </source>
</evidence>
<feature type="transmembrane region" description="Helical" evidence="2">
    <location>
        <begin position="442"/>
        <end position="459"/>
    </location>
</feature>
<dbReference type="InterPro" id="IPR018827">
    <property type="entry name" value="YTP1_C"/>
</dbReference>
<feature type="non-terminal residue" evidence="6">
    <location>
        <position position="1"/>
    </location>
</feature>
<feature type="transmembrane region" description="Helical" evidence="2">
    <location>
        <begin position="110"/>
        <end position="129"/>
    </location>
</feature>
<evidence type="ECO:0000256" key="1">
    <source>
        <dbReference type="SAM" id="MobiDB-lite"/>
    </source>
</evidence>
<proteinExistence type="predicted"/>
<feature type="transmembrane region" description="Helical" evidence="2">
    <location>
        <begin position="479"/>
        <end position="496"/>
    </location>
</feature>
<dbReference type="Pfam" id="PF10348">
    <property type="entry name" value="DUF2427"/>
    <property type="match status" value="1"/>
</dbReference>
<feature type="signal peptide" evidence="3">
    <location>
        <begin position="1"/>
        <end position="33"/>
    </location>
</feature>
<feature type="domain" description="Protein YTP1-like C-terminal" evidence="5">
    <location>
        <begin position="283"/>
        <end position="567"/>
    </location>
</feature>
<sequence length="581" mass="64698">LDKRRTMQTMRAPLVSRAALVLAVAAALPLVLAHGGDEGHGMHGDGNITEADLPKDESEYPPTYFAHPEHRGLIVGHIALMTIGWVFILPVGVAVMFSLVSSRYTIYTQFVFLATNAVGVLLSTIYNASTPDLYPGNAHHSIGWIITWVVSAQVLIGLVGRIARVVRGSHHNGDSEAHKHTFLPVSEEDYREFRHSNDSGQGTEPGTESLRSNSVSTVHGDHDLDNPHKEYEEDADFEEMPLTSPAPKATKFGKLAKLAASTRIWTYFELVYKIIDRIILPFGFIAFATGMIAYARFFEGHGVYSGLAHWIKGGIFFWLGLFTLGRWSGSFAEVGWAWNIRPKPQHQRWRPTAEFTESFLIFFYGSTNIFMEHLGGASRGWTAQDLEHLAITVLFIGGGLCGMLIESAWIRNLLNTSVIEVEPMPLSDEEREQTFEPATYKFSLNPIPALVIMLLGIMMSSHQQPSMLSSMVHKQWGDLLLGASLGRGLTYVLIYLRPPTSIYPSRPPTELLAAFGLMAGGIIFMASSSDTVEGMIHYKMEEMFMYTVTMGLVGVLMAWEIFVLALKGWAQRKEQRRSTFH</sequence>
<organism evidence="6 7">
    <name type="scientific">Clonostachys solani</name>
    <dbReference type="NCBI Taxonomy" id="160281"/>
    <lineage>
        <taxon>Eukaryota</taxon>
        <taxon>Fungi</taxon>
        <taxon>Dikarya</taxon>
        <taxon>Ascomycota</taxon>
        <taxon>Pezizomycotina</taxon>
        <taxon>Sordariomycetes</taxon>
        <taxon>Hypocreomycetidae</taxon>
        <taxon>Hypocreales</taxon>
        <taxon>Bionectriaceae</taxon>
        <taxon>Clonostachys</taxon>
    </lineage>
</organism>
<dbReference type="Pfam" id="PF10355">
    <property type="entry name" value="Ytp1"/>
    <property type="match status" value="1"/>
</dbReference>
<keyword evidence="2" id="KW-0812">Transmembrane</keyword>